<evidence type="ECO:0000256" key="5">
    <source>
        <dbReference type="ARBA" id="ARBA00022719"/>
    </source>
</evidence>
<comment type="subunit">
    <text evidence="8">NDH-1 is composed of 14 different subunits. Subunits NuoA, H, J, K, L, M, N constitute the membrane sector of the complex.</text>
</comment>
<evidence type="ECO:0000256" key="7">
    <source>
        <dbReference type="ARBA" id="ARBA00023136"/>
    </source>
</evidence>
<dbReference type="GO" id="GO:0030964">
    <property type="term" value="C:NADH dehydrogenase complex"/>
    <property type="evidence" value="ECO:0007669"/>
    <property type="project" value="TreeGrafter"/>
</dbReference>
<dbReference type="PANTHER" id="PTHR11434">
    <property type="entry name" value="NADH-UBIQUINONE OXIDOREDUCTASE SUBUNIT ND4L"/>
    <property type="match status" value="1"/>
</dbReference>
<dbReference type="InterPro" id="IPR001133">
    <property type="entry name" value="NADH_UbQ_OxRdtase_chain4L/K"/>
</dbReference>
<protein>
    <recommendedName>
        <fullName evidence="8">NADH-quinone oxidoreductase subunit K</fullName>
        <ecNumber evidence="8">7.1.1.-</ecNumber>
    </recommendedName>
    <alternativeName>
        <fullName evidence="8">NADH dehydrogenase I subunit K</fullName>
    </alternativeName>
    <alternativeName>
        <fullName evidence="8">NDH-1 subunit K</fullName>
    </alternativeName>
</protein>
<dbReference type="Gene3D" id="1.10.287.3510">
    <property type="match status" value="1"/>
</dbReference>
<dbReference type="InterPro" id="IPR039428">
    <property type="entry name" value="NUOK/Mnh_C1-like"/>
</dbReference>
<reference evidence="9" key="1">
    <citation type="journal article" date="2015" name="ISME J.">
        <title>Aquifer environment selects for microbial species cohorts in sediment and groundwater.</title>
        <authorList>
            <person name="Hug L.A."/>
            <person name="Thomas B.C."/>
            <person name="Brown C.T."/>
            <person name="Frischkorn K.R."/>
            <person name="Williams K.H."/>
            <person name="Tringe S.G."/>
            <person name="Banfield J.F."/>
        </authorList>
    </citation>
    <scope>NUCLEOTIDE SEQUENCE</scope>
</reference>
<evidence type="ECO:0000313" key="9">
    <source>
        <dbReference type="EMBL" id="AKQ04583.1"/>
    </source>
</evidence>
<dbReference type="Pfam" id="PF00420">
    <property type="entry name" value="Oxidored_q2"/>
    <property type="match status" value="1"/>
</dbReference>
<evidence type="ECO:0000256" key="6">
    <source>
        <dbReference type="ARBA" id="ARBA00022989"/>
    </source>
</evidence>
<evidence type="ECO:0000256" key="8">
    <source>
        <dbReference type="HAMAP-Rule" id="MF_01456"/>
    </source>
</evidence>
<dbReference type="GO" id="GO:0005886">
    <property type="term" value="C:plasma membrane"/>
    <property type="evidence" value="ECO:0007669"/>
    <property type="project" value="UniProtKB-SubCell"/>
</dbReference>
<keyword evidence="8" id="KW-1278">Translocase</keyword>
<keyword evidence="8" id="KW-1003">Cell membrane</keyword>
<keyword evidence="8" id="KW-0520">NAD</keyword>
<evidence type="ECO:0000256" key="3">
    <source>
        <dbReference type="ARBA" id="ARBA00022448"/>
    </source>
</evidence>
<proteinExistence type="inferred from homology"/>
<dbReference type="HAMAP" id="MF_01456">
    <property type="entry name" value="NDH1_NuoK"/>
    <property type="match status" value="1"/>
</dbReference>
<keyword evidence="4 8" id="KW-0812">Transmembrane</keyword>
<dbReference type="GO" id="GO:0048038">
    <property type="term" value="F:quinone binding"/>
    <property type="evidence" value="ECO:0007669"/>
    <property type="project" value="UniProtKB-KW"/>
</dbReference>
<comment type="catalytic activity">
    <reaction evidence="8">
        <text>a quinone + NADH + 5 H(+)(in) = a quinol + NAD(+) + 4 H(+)(out)</text>
        <dbReference type="Rhea" id="RHEA:57888"/>
        <dbReference type="ChEBI" id="CHEBI:15378"/>
        <dbReference type="ChEBI" id="CHEBI:24646"/>
        <dbReference type="ChEBI" id="CHEBI:57540"/>
        <dbReference type="ChEBI" id="CHEBI:57945"/>
        <dbReference type="ChEBI" id="CHEBI:132124"/>
    </reaction>
</comment>
<dbReference type="AlphaFoldDB" id="A0A0H4T9I3"/>
<keyword evidence="7 8" id="KW-0472">Membrane</keyword>
<feature type="transmembrane region" description="Helical" evidence="8">
    <location>
        <begin position="6"/>
        <end position="23"/>
    </location>
</feature>
<evidence type="ECO:0000256" key="1">
    <source>
        <dbReference type="ARBA" id="ARBA00004141"/>
    </source>
</evidence>
<keyword evidence="6 8" id="KW-1133">Transmembrane helix</keyword>
<dbReference type="NCBIfam" id="NF004320">
    <property type="entry name" value="PRK05715.1-2"/>
    <property type="match status" value="1"/>
</dbReference>
<dbReference type="EMBL" id="KT007045">
    <property type="protein sequence ID" value="AKQ04583.1"/>
    <property type="molecule type" value="Genomic_DNA"/>
</dbReference>
<keyword evidence="8" id="KW-0830">Ubiquinone</keyword>
<dbReference type="PANTHER" id="PTHR11434:SF16">
    <property type="entry name" value="NADH-UBIQUINONE OXIDOREDUCTASE CHAIN 4L"/>
    <property type="match status" value="1"/>
</dbReference>
<comment type="subcellular location">
    <subcellularLocation>
        <location evidence="8">Cell membrane</location>
        <topology evidence="8">Multi-pass membrane protein</topology>
    </subcellularLocation>
    <subcellularLocation>
        <location evidence="1">Membrane</location>
        <topology evidence="1">Multi-pass membrane protein</topology>
    </subcellularLocation>
</comment>
<keyword evidence="3 8" id="KW-0813">Transport</keyword>
<comment type="similarity">
    <text evidence="2 8">Belongs to the complex I subunit 4L family.</text>
</comment>
<comment type="function">
    <text evidence="8">NDH-1 shuttles electrons from NADH, via FMN and iron-sulfur (Fe-S) centers, to quinones in the respiratory chain. The immediate electron acceptor for the enzyme in this species is believed to be ubiquinone. Couples the redox reaction to proton translocation (for every two electrons transferred, four hydrogen ions are translocated across the cytoplasmic membrane), and thus conserves the redox energy in a proton gradient.</text>
</comment>
<dbReference type="GO" id="GO:0042773">
    <property type="term" value="P:ATP synthesis coupled electron transport"/>
    <property type="evidence" value="ECO:0007669"/>
    <property type="project" value="InterPro"/>
</dbReference>
<evidence type="ECO:0000256" key="4">
    <source>
        <dbReference type="ARBA" id="ARBA00022692"/>
    </source>
</evidence>
<sequence>MIPLSWYLIAAAALFCIGLFGVLSRKNAVSILMSIELMLNAVNINLVAFWHYHSQIQGVSQVAPQVFVAMVFIIAAAEVAVGLALIISAYKRRETSVVDEMTLLKG</sequence>
<evidence type="ECO:0000256" key="2">
    <source>
        <dbReference type="ARBA" id="ARBA00010519"/>
    </source>
</evidence>
<organism evidence="9">
    <name type="scientific">uncultured Chloroflexi bacterium Rifle_16ft_4_minimus_640</name>
    <dbReference type="NCBI Taxonomy" id="1665080"/>
    <lineage>
        <taxon>Bacteria</taxon>
        <taxon>Bacillati</taxon>
        <taxon>Chloroflexota</taxon>
        <taxon>environmental samples</taxon>
    </lineage>
</organism>
<dbReference type="FunFam" id="1.10.287.3510:FF:000001">
    <property type="entry name" value="NADH-quinone oxidoreductase subunit K"/>
    <property type="match status" value="1"/>
</dbReference>
<dbReference type="EC" id="7.1.1.-" evidence="8"/>
<accession>A0A0H4T9I3</accession>
<name>A0A0H4T9I3_9CHLR</name>
<keyword evidence="5 8" id="KW-0874">Quinone</keyword>
<gene>
    <name evidence="8" type="primary">nuoK</name>
</gene>
<feature type="transmembrane region" description="Helical" evidence="8">
    <location>
        <begin position="65"/>
        <end position="87"/>
    </location>
</feature>
<feature type="transmembrane region" description="Helical" evidence="8">
    <location>
        <begin position="35"/>
        <end position="53"/>
    </location>
</feature>
<dbReference type="GO" id="GO:0050136">
    <property type="term" value="F:NADH dehydrogenase (quinone) (non-electrogenic) activity"/>
    <property type="evidence" value="ECO:0007669"/>
    <property type="project" value="UniProtKB-UniRule"/>
</dbReference>